<gene>
    <name evidence="9" type="primary">xerC</name>
    <name evidence="12" type="ORF">SAMN04487910_4298</name>
</gene>
<dbReference type="InterPro" id="IPR002104">
    <property type="entry name" value="Integrase_catalytic"/>
</dbReference>
<dbReference type="STRING" id="1038014.SAMN04487910_4298"/>
<dbReference type="GO" id="GO:0051301">
    <property type="term" value="P:cell division"/>
    <property type="evidence" value="ECO:0007669"/>
    <property type="project" value="UniProtKB-KW"/>
</dbReference>
<dbReference type="Gene3D" id="1.10.443.10">
    <property type="entry name" value="Intergrase catalytic core"/>
    <property type="match status" value="1"/>
</dbReference>
<dbReference type="RefSeq" id="WP_091412207.1">
    <property type="nucleotide sequence ID" value="NZ_FOAB01000010.1"/>
</dbReference>
<feature type="domain" description="Tyr recombinase" evidence="10">
    <location>
        <begin position="105"/>
        <end position="288"/>
    </location>
</feature>
<dbReference type="InterPro" id="IPR010998">
    <property type="entry name" value="Integrase_recombinase_N"/>
</dbReference>
<keyword evidence="5 9" id="KW-0229">DNA integration</keyword>
<keyword evidence="3 9" id="KW-0132">Cell division</keyword>
<dbReference type="GO" id="GO:0006313">
    <property type="term" value="P:DNA transposition"/>
    <property type="evidence" value="ECO:0007669"/>
    <property type="project" value="UniProtKB-UniRule"/>
</dbReference>
<evidence type="ECO:0000256" key="3">
    <source>
        <dbReference type="ARBA" id="ARBA00022618"/>
    </source>
</evidence>
<evidence type="ECO:0000313" key="13">
    <source>
        <dbReference type="Proteomes" id="UP000198521"/>
    </source>
</evidence>
<feature type="active site" description="O-(3'-phospho-DNA)-tyrosine intermediate" evidence="9">
    <location>
        <position position="275"/>
    </location>
</feature>
<keyword evidence="8 9" id="KW-0131">Cell cycle</keyword>
<evidence type="ECO:0000256" key="1">
    <source>
        <dbReference type="ARBA" id="ARBA00004496"/>
    </source>
</evidence>
<sequence>MFIQEFVDYLFLEKKYSANTVAAYKADLLSFIEFYEDEYEVKDISKSNYTQIRSWIVSLVDKEVSNRTINRKVSSLKTYFKFLLKSEQIEKNPLAKHKALKASKKLQIPFSDVEVDQVLKELLSGSDFKSVRDRLIVELFYATGMRRIELVNLRIMDVDISSKQVKVLGKRNKERYVPLIPSVLETVKQYLELRKEVVRVSDDSSLLLTEKGVKIYETLVYRVINGYFSKVSSKVKRSPHILRHSFATHLLNEGANLNAVKELLGHSSLAATQVYTHQSIAQLAKVYKQSHPRNKK</sequence>
<accession>A0A1H7W5B8</accession>
<comment type="similarity">
    <text evidence="9">Belongs to the 'phage' integrase family. XerC subfamily.</text>
</comment>
<keyword evidence="4 9" id="KW-0159">Chromosome partition</keyword>
<dbReference type="InterPro" id="IPR011010">
    <property type="entry name" value="DNA_brk_join_enz"/>
</dbReference>
<comment type="function">
    <text evidence="9">Site-specific tyrosine recombinase, which acts by catalyzing the cutting and rejoining of the recombining DNA molecules. The XerC-XerD complex is essential to convert dimers of the bacterial chromosome into monomers to permit their segregation at cell division. It also contributes to the segregational stability of plasmids.</text>
</comment>
<keyword evidence="6 9" id="KW-0238">DNA-binding</keyword>
<dbReference type="InterPro" id="IPR023009">
    <property type="entry name" value="Tyrosine_recombinase_XerC/XerD"/>
</dbReference>
<dbReference type="InterPro" id="IPR004107">
    <property type="entry name" value="Integrase_SAM-like_N"/>
</dbReference>
<dbReference type="InterPro" id="IPR013762">
    <property type="entry name" value="Integrase-like_cat_sf"/>
</dbReference>
<evidence type="ECO:0000313" key="12">
    <source>
        <dbReference type="EMBL" id="SEM16782.1"/>
    </source>
</evidence>
<feature type="active site" evidence="9">
    <location>
        <position position="266"/>
    </location>
</feature>
<dbReference type="AlphaFoldDB" id="A0A1H7W5B8"/>
<keyword evidence="7 9" id="KW-0233">DNA recombination</keyword>
<feature type="active site" evidence="9">
    <location>
        <position position="240"/>
    </location>
</feature>
<dbReference type="PANTHER" id="PTHR30349">
    <property type="entry name" value="PHAGE INTEGRASE-RELATED"/>
    <property type="match status" value="1"/>
</dbReference>
<dbReference type="PANTHER" id="PTHR30349:SF77">
    <property type="entry name" value="TYROSINE RECOMBINASE XERC"/>
    <property type="match status" value="1"/>
</dbReference>
<evidence type="ECO:0000256" key="2">
    <source>
        <dbReference type="ARBA" id="ARBA00022490"/>
    </source>
</evidence>
<feature type="active site" evidence="9">
    <location>
        <position position="170"/>
    </location>
</feature>
<evidence type="ECO:0000259" key="10">
    <source>
        <dbReference type="PROSITE" id="PS51898"/>
    </source>
</evidence>
<evidence type="ECO:0000256" key="4">
    <source>
        <dbReference type="ARBA" id="ARBA00022829"/>
    </source>
</evidence>
<evidence type="ECO:0000256" key="8">
    <source>
        <dbReference type="ARBA" id="ARBA00023306"/>
    </source>
</evidence>
<dbReference type="InterPro" id="IPR050090">
    <property type="entry name" value="Tyrosine_recombinase_XerCD"/>
</dbReference>
<dbReference type="GO" id="GO:0007059">
    <property type="term" value="P:chromosome segregation"/>
    <property type="evidence" value="ECO:0007669"/>
    <property type="project" value="UniProtKB-UniRule"/>
</dbReference>
<organism evidence="12 13">
    <name type="scientific">Aquimarina amphilecti</name>
    <dbReference type="NCBI Taxonomy" id="1038014"/>
    <lineage>
        <taxon>Bacteria</taxon>
        <taxon>Pseudomonadati</taxon>
        <taxon>Bacteroidota</taxon>
        <taxon>Flavobacteriia</taxon>
        <taxon>Flavobacteriales</taxon>
        <taxon>Flavobacteriaceae</taxon>
        <taxon>Aquimarina</taxon>
    </lineage>
</organism>
<dbReference type="GO" id="GO:0003677">
    <property type="term" value="F:DNA binding"/>
    <property type="evidence" value="ECO:0007669"/>
    <property type="project" value="UniProtKB-UniRule"/>
</dbReference>
<dbReference type="InterPro" id="IPR044068">
    <property type="entry name" value="CB"/>
</dbReference>
<feature type="domain" description="Core-binding (CB)" evidence="11">
    <location>
        <begin position="1"/>
        <end position="84"/>
    </location>
</feature>
<dbReference type="HAMAP" id="MF_01808">
    <property type="entry name" value="Recomb_XerC_XerD"/>
    <property type="match status" value="1"/>
</dbReference>
<proteinExistence type="inferred from homology"/>
<evidence type="ECO:0000256" key="6">
    <source>
        <dbReference type="ARBA" id="ARBA00023125"/>
    </source>
</evidence>
<dbReference type="Gene3D" id="1.10.150.130">
    <property type="match status" value="1"/>
</dbReference>
<dbReference type="OrthoDB" id="9801717at2"/>
<evidence type="ECO:0000256" key="7">
    <source>
        <dbReference type="ARBA" id="ARBA00023172"/>
    </source>
</evidence>
<dbReference type="SUPFAM" id="SSF56349">
    <property type="entry name" value="DNA breaking-rejoining enzymes"/>
    <property type="match status" value="1"/>
</dbReference>
<reference evidence="12 13" key="1">
    <citation type="submission" date="2016-10" db="EMBL/GenBank/DDBJ databases">
        <authorList>
            <person name="de Groot N.N."/>
        </authorList>
    </citation>
    <scope>NUCLEOTIDE SEQUENCE [LARGE SCALE GENOMIC DNA]</scope>
    <source>
        <strain evidence="12 13">DSM 25232</strain>
    </source>
</reference>
<dbReference type="PROSITE" id="PS51900">
    <property type="entry name" value="CB"/>
    <property type="match status" value="1"/>
</dbReference>
<keyword evidence="2 9" id="KW-0963">Cytoplasm</keyword>
<dbReference type="Pfam" id="PF00589">
    <property type="entry name" value="Phage_integrase"/>
    <property type="match status" value="1"/>
</dbReference>
<comment type="subunit">
    <text evidence="9">Forms a cyclic heterotetrameric complex composed of two molecules of XerC and two molecules of XerD.</text>
</comment>
<comment type="subcellular location">
    <subcellularLocation>
        <location evidence="1 9">Cytoplasm</location>
    </subcellularLocation>
</comment>
<protein>
    <recommendedName>
        <fullName evidence="9">Tyrosine recombinase XerC</fullName>
    </recommendedName>
</protein>
<evidence type="ECO:0000256" key="5">
    <source>
        <dbReference type="ARBA" id="ARBA00022908"/>
    </source>
</evidence>
<dbReference type="Proteomes" id="UP000198521">
    <property type="component" value="Unassembled WGS sequence"/>
</dbReference>
<name>A0A1H7W5B8_AQUAM</name>
<dbReference type="GO" id="GO:0005737">
    <property type="term" value="C:cytoplasm"/>
    <property type="evidence" value="ECO:0007669"/>
    <property type="project" value="UniProtKB-SubCell"/>
</dbReference>
<feature type="active site" evidence="9">
    <location>
        <position position="243"/>
    </location>
</feature>
<dbReference type="EMBL" id="FOAB01000010">
    <property type="protein sequence ID" value="SEM16782.1"/>
    <property type="molecule type" value="Genomic_DNA"/>
</dbReference>
<dbReference type="Pfam" id="PF02899">
    <property type="entry name" value="Phage_int_SAM_1"/>
    <property type="match status" value="1"/>
</dbReference>
<dbReference type="PROSITE" id="PS51898">
    <property type="entry name" value="TYR_RECOMBINASE"/>
    <property type="match status" value="1"/>
</dbReference>
<keyword evidence="13" id="KW-1185">Reference proteome</keyword>
<dbReference type="GO" id="GO:0009037">
    <property type="term" value="F:tyrosine-based site-specific recombinase activity"/>
    <property type="evidence" value="ECO:0007669"/>
    <property type="project" value="UniProtKB-UniRule"/>
</dbReference>
<feature type="active site" evidence="9">
    <location>
        <position position="146"/>
    </location>
</feature>
<evidence type="ECO:0000259" key="11">
    <source>
        <dbReference type="PROSITE" id="PS51900"/>
    </source>
</evidence>
<evidence type="ECO:0000256" key="9">
    <source>
        <dbReference type="HAMAP-Rule" id="MF_01808"/>
    </source>
</evidence>